<sequence>MDNSSIPNGSGLPARSNGPAPTGLRKGLTAYGDTDFSIFLRKAFIKGAGYSDDALDRRIVGIVNTGSGFNPCHANMPQLIDAVQRGVMLSGALPVPFPTISLHESFAHPTSMFLRNLMSMDTEEMIRAQPMDAVILIGGCDKTVPAQLMGAISADVPAVQLVVGPMVTGSHRGTRVGACTDCRGYWGRYRAGEIDIEEIGQVGNELVPSAGTCGVMGTASTMACLSEALGIAPLGSACAPANSSQRLRVGELIGKLAATSLPRPSEILTKKSFENAITLLQALGGSTNAVVHLLAVAGRMPGVEVTLDDFDRIGRKTPLLVDLKPSGQNYMEDLHKAGGVPCILRALAPLLHLDEKTVTGRTLGEELQRQPSAWDQSIVRPLSTPLAPGSSLAVLRGNLAPGGAVIKQSAMSPALRSHRGRAVVFKGTEDLTNRIDDPSLKVDETSVLVLQNIGPKGHPGMPEAGYIPIPRKLAQRGVKDMVRISDGRMSGTASGAVVLHVSPEAAVGGPLAAVQDGDEIELDVAARSLRLLVSEEDITERLKGITIKPTATRGYRKLYLESVLQADQGADFDFLRACADE</sequence>
<dbReference type="NCBIfam" id="NF004784">
    <property type="entry name" value="PRK06131.1"/>
    <property type="match status" value="1"/>
</dbReference>
<name>A0A427YRK5_9TREE</name>
<keyword evidence="3" id="KW-0408">Iron</keyword>
<comment type="pathway">
    <text evidence="8">Amino-acid biosynthesis; L-isoleucine biosynthesis; L-isoleucine from 2-oxobutanoate: step 3/4.</text>
</comment>
<comment type="cofactor">
    <cofactor evidence="10">
        <name>[2Fe-2S] cluster</name>
        <dbReference type="ChEBI" id="CHEBI:190135"/>
    </cofactor>
</comment>
<comment type="catalytic activity">
    <reaction evidence="6">
        <text>(2R)-2,3-dihydroxy-3-methylbutanoate = 3-methyl-2-oxobutanoate + H2O</text>
        <dbReference type="Rhea" id="RHEA:24809"/>
        <dbReference type="ChEBI" id="CHEBI:11851"/>
        <dbReference type="ChEBI" id="CHEBI:15377"/>
        <dbReference type="ChEBI" id="CHEBI:49072"/>
        <dbReference type="EC" id="4.2.1.9"/>
    </reaction>
    <physiologicalReaction direction="left-to-right" evidence="6">
        <dbReference type="Rhea" id="RHEA:24810"/>
    </physiologicalReaction>
</comment>
<proteinExistence type="inferred from homology"/>
<evidence type="ECO:0000313" key="16">
    <source>
        <dbReference type="Proteomes" id="UP000279259"/>
    </source>
</evidence>
<dbReference type="InterPro" id="IPR020558">
    <property type="entry name" value="DiOHA_6PGluconate_deHydtase_CS"/>
</dbReference>
<organism evidence="15 16">
    <name type="scientific">Saitozyma podzolica</name>
    <dbReference type="NCBI Taxonomy" id="1890683"/>
    <lineage>
        <taxon>Eukaryota</taxon>
        <taxon>Fungi</taxon>
        <taxon>Dikarya</taxon>
        <taxon>Basidiomycota</taxon>
        <taxon>Agaricomycotina</taxon>
        <taxon>Tremellomycetes</taxon>
        <taxon>Tremellales</taxon>
        <taxon>Trimorphomycetaceae</taxon>
        <taxon>Saitozyma</taxon>
    </lineage>
</organism>
<dbReference type="OrthoDB" id="3851628at2759"/>
<evidence type="ECO:0000256" key="6">
    <source>
        <dbReference type="ARBA" id="ARBA00029304"/>
    </source>
</evidence>
<evidence type="ECO:0000256" key="5">
    <source>
        <dbReference type="ARBA" id="ARBA00023239"/>
    </source>
</evidence>
<dbReference type="EC" id="4.2.1.9" evidence="9"/>
<evidence type="ECO:0000259" key="13">
    <source>
        <dbReference type="Pfam" id="PF00920"/>
    </source>
</evidence>
<dbReference type="InterPro" id="IPR052352">
    <property type="entry name" value="Sugar_Degrad_Dehydratases"/>
</dbReference>
<keyword evidence="4" id="KW-0411">Iron-sulfur</keyword>
<evidence type="ECO:0000259" key="14">
    <source>
        <dbReference type="Pfam" id="PF24877"/>
    </source>
</evidence>
<comment type="caution">
    <text evidence="15">The sequence shown here is derived from an EMBL/GenBank/DDBJ whole genome shotgun (WGS) entry which is preliminary data.</text>
</comment>
<dbReference type="GO" id="GO:0046872">
    <property type="term" value="F:metal ion binding"/>
    <property type="evidence" value="ECO:0007669"/>
    <property type="project" value="UniProtKB-KW"/>
</dbReference>
<dbReference type="SUPFAM" id="SSF52016">
    <property type="entry name" value="LeuD/IlvD-like"/>
    <property type="match status" value="1"/>
</dbReference>
<dbReference type="Pfam" id="PF24877">
    <property type="entry name" value="ILV_EDD_C"/>
    <property type="match status" value="1"/>
</dbReference>
<dbReference type="Pfam" id="PF00920">
    <property type="entry name" value="ILVD_EDD_N"/>
    <property type="match status" value="1"/>
</dbReference>
<evidence type="ECO:0000313" key="15">
    <source>
        <dbReference type="EMBL" id="RSH93710.1"/>
    </source>
</evidence>
<evidence type="ECO:0000256" key="8">
    <source>
        <dbReference type="ARBA" id="ARBA00029437"/>
    </source>
</evidence>
<keyword evidence="16" id="KW-1185">Reference proteome</keyword>
<evidence type="ECO:0000256" key="11">
    <source>
        <dbReference type="ARBA" id="ARBA00052865"/>
    </source>
</evidence>
<dbReference type="InterPro" id="IPR042096">
    <property type="entry name" value="Dihydro-acid_dehy_C"/>
</dbReference>
<dbReference type="PROSITE" id="PS00886">
    <property type="entry name" value="ILVD_EDD_1"/>
    <property type="match status" value="1"/>
</dbReference>
<accession>A0A427YRK5</accession>
<dbReference type="SUPFAM" id="SSF143975">
    <property type="entry name" value="IlvD/EDD N-terminal domain-like"/>
    <property type="match status" value="1"/>
</dbReference>
<dbReference type="PANTHER" id="PTHR43183:SF1">
    <property type="entry name" value="HYPOTHETICAL DIHYDROXY-ACID DEHYDRATASE (EUROFUNG)-RELATED"/>
    <property type="match status" value="1"/>
</dbReference>
<comment type="similarity">
    <text evidence="1">Belongs to the IlvD/Edd family.</text>
</comment>
<dbReference type="GO" id="GO:0004160">
    <property type="term" value="F:dihydroxy-acid dehydratase activity"/>
    <property type="evidence" value="ECO:0007669"/>
    <property type="project" value="UniProtKB-EC"/>
</dbReference>
<evidence type="ECO:0000256" key="10">
    <source>
        <dbReference type="ARBA" id="ARBA00034078"/>
    </source>
</evidence>
<comment type="catalytic activity">
    <reaction evidence="11">
        <text>(2R,3R)-2,3-dihydroxy-3-methylpentanoate = (S)-3-methyl-2-oxopentanoate + H2O</text>
        <dbReference type="Rhea" id="RHEA:27694"/>
        <dbReference type="ChEBI" id="CHEBI:15377"/>
        <dbReference type="ChEBI" id="CHEBI:35146"/>
        <dbReference type="ChEBI" id="CHEBI:49258"/>
        <dbReference type="EC" id="4.2.1.9"/>
    </reaction>
    <physiologicalReaction direction="left-to-right" evidence="11">
        <dbReference type="Rhea" id="RHEA:27695"/>
    </physiologicalReaction>
</comment>
<dbReference type="InterPro" id="IPR037237">
    <property type="entry name" value="IlvD/EDD_N"/>
</dbReference>
<dbReference type="Gene3D" id="3.50.30.80">
    <property type="entry name" value="IlvD/EDD C-terminal domain-like"/>
    <property type="match status" value="1"/>
</dbReference>
<dbReference type="GO" id="GO:0051536">
    <property type="term" value="F:iron-sulfur cluster binding"/>
    <property type="evidence" value="ECO:0007669"/>
    <property type="project" value="UniProtKB-KW"/>
</dbReference>
<evidence type="ECO:0000256" key="1">
    <source>
        <dbReference type="ARBA" id="ARBA00006486"/>
    </source>
</evidence>
<dbReference type="STRING" id="1890683.A0A427YRK5"/>
<evidence type="ECO:0000256" key="12">
    <source>
        <dbReference type="SAM" id="MobiDB-lite"/>
    </source>
</evidence>
<reference evidence="15 16" key="1">
    <citation type="submission" date="2018-11" db="EMBL/GenBank/DDBJ databases">
        <title>Genome sequence of Saitozyma podzolica DSM 27192.</title>
        <authorList>
            <person name="Aliyu H."/>
            <person name="Gorte O."/>
            <person name="Ochsenreither K."/>
        </authorList>
    </citation>
    <scope>NUCLEOTIDE SEQUENCE [LARGE SCALE GENOMIC DNA]</scope>
    <source>
        <strain evidence="15 16">DSM 27192</strain>
    </source>
</reference>
<evidence type="ECO:0000256" key="7">
    <source>
        <dbReference type="ARBA" id="ARBA00029436"/>
    </source>
</evidence>
<evidence type="ECO:0000256" key="2">
    <source>
        <dbReference type="ARBA" id="ARBA00022723"/>
    </source>
</evidence>
<feature type="domain" description="Dihydroxy-acid/6-phosphogluconate dehydratase N-terminal" evidence="13">
    <location>
        <begin position="58"/>
        <end position="365"/>
    </location>
</feature>
<dbReference type="EMBL" id="RSCD01000003">
    <property type="protein sequence ID" value="RSH93710.1"/>
    <property type="molecule type" value="Genomic_DNA"/>
</dbReference>
<dbReference type="InterPro" id="IPR056740">
    <property type="entry name" value="ILV_EDD_C"/>
</dbReference>
<dbReference type="Proteomes" id="UP000279259">
    <property type="component" value="Unassembled WGS sequence"/>
</dbReference>
<comment type="pathway">
    <text evidence="7">Amino-acid biosynthesis; L-valine biosynthesis; L-valine from pyruvate: step 3/4.</text>
</comment>
<dbReference type="FunFam" id="3.50.30.80:FF:000001">
    <property type="entry name" value="Dihydroxy-acid dehydratase"/>
    <property type="match status" value="1"/>
</dbReference>
<protein>
    <recommendedName>
        <fullName evidence="9">dihydroxy-acid dehydratase</fullName>
        <ecNumber evidence="9">4.2.1.9</ecNumber>
    </recommendedName>
</protein>
<evidence type="ECO:0000256" key="3">
    <source>
        <dbReference type="ARBA" id="ARBA00023004"/>
    </source>
</evidence>
<gene>
    <name evidence="15" type="ORF">EHS25_006357</name>
</gene>
<dbReference type="PANTHER" id="PTHR43183">
    <property type="entry name" value="HYPOTHETICAL DIHYDROXYACID DEHYDRATASE (EUROFUNG)-RELATED"/>
    <property type="match status" value="1"/>
</dbReference>
<feature type="domain" description="Dihydroxy-acid/6-phosphogluconate dehydratase C-terminal" evidence="14">
    <location>
        <begin position="378"/>
        <end position="570"/>
    </location>
</feature>
<evidence type="ECO:0000256" key="4">
    <source>
        <dbReference type="ARBA" id="ARBA00023014"/>
    </source>
</evidence>
<dbReference type="GO" id="GO:0009082">
    <property type="term" value="P:branched-chain amino acid biosynthetic process"/>
    <property type="evidence" value="ECO:0007669"/>
    <property type="project" value="UniProtKB-ARBA"/>
</dbReference>
<feature type="region of interest" description="Disordered" evidence="12">
    <location>
        <begin position="1"/>
        <end position="21"/>
    </location>
</feature>
<keyword evidence="5" id="KW-0456">Lyase</keyword>
<keyword evidence="2" id="KW-0479">Metal-binding</keyword>
<evidence type="ECO:0000256" key="9">
    <source>
        <dbReference type="ARBA" id="ARBA00029490"/>
    </source>
</evidence>
<dbReference type="AlphaFoldDB" id="A0A427YRK5"/>
<dbReference type="InterPro" id="IPR000581">
    <property type="entry name" value="ILV_EDD_N"/>
</dbReference>